<accession>A0ABV7WF08</accession>
<protein>
    <submittedName>
        <fullName evidence="2">DUF4180 domain-containing protein</fullName>
    </submittedName>
</protein>
<dbReference type="EMBL" id="JBHRWW010000004">
    <property type="protein sequence ID" value="MFC3688413.1"/>
    <property type="molecule type" value="Genomic_DNA"/>
</dbReference>
<sequence>MDTGTRVEDRHGLRLLRLDGRTTVVATSDDVSDLVGGAWAAGADVVVVPVEGVAPAFFDLRSGLAGDVLQKVTNYHVVLAVLGDVSALTAASTSLRDLVRETDRGVHAWFVPDDAALDERLQRLAASRAARG</sequence>
<comment type="caution">
    <text evidence="2">The sequence shown here is derived from an EMBL/GenBank/DDBJ whole genome shotgun (WGS) entry which is preliminary data.</text>
</comment>
<evidence type="ECO:0000313" key="3">
    <source>
        <dbReference type="Proteomes" id="UP001595685"/>
    </source>
</evidence>
<evidence type="ECO:0000259" key="1">
    <source>
        <dbReference type="Pfam" id="PF13788"/>
    </source>
</evidence>
<dbReference type="Pfam" id="PF13788">
    <property type="entry name" value="DUF4180"/>
    <property type="match status" value="1"/>
</dbReference>
<evidence type="ECO:0000313" key="2">
    <source>
        <dbReference type="EMBL" id="MFC3688413.1"/>
    </source>
</evidence>
<dbReference type="Proteomes" id="UP001595685">
    <property type="component" value="Unassembled WGS sequence"/>
</dbReference>
<reference evidence="3" key="1">
    <citation type="journal article" date="2019" name="Int. J. Syst. Evol. Microbiol.">
        <title>The Global Catalogue of Microorganisms (GCM) 10K type strain sequencing project: providing services to taxonomists for standard genome sequencing and annotation.</title>
        <authorList>
            <consortium name="The Broad Institute Genomics Platform"/>
            <consortium name="The Broad Institute Genome Sequencing Center for Infectious Disease"/>
            <person name="Wu L."/>
            <person name="Ma J."/>
        </authorList>
    </citation>
    <scope>NUCLEOTIDE SEQUENCE [LARGE SCALE GENOMIC DNA]</scope>
    <source>
        <strain evidence="3">NCAIM B.02333</strain>
    </source>
</reference>
<feature type="domain" description="DUF4180" evidence="1">
    <location>
        <begin position="12"/>
        <end position="121"/>
    </location>
</feature>
<dbReference type="RefSeq" id="WP_340294327.1">
    <property type="nucleotide sequence ID" value="NZ_JBBEOI010000151.1"/>
</dbReference>
<name>A0ABV7WF08_9MICO</name>
<proteinExistence type="predicted"/>
<gene>
    <name evidence="2" type="ORF">ACFOLH_08665</name>
</gene>
<keyword evidence="3" id="KW-1185">Reference proteome</keyword>
<dbReference type="InterPro" id="IPR025438">
    <property type="entry name" value="DUF4180"/>
</dbReference>
<organism evidence="2 3">
    <name type="scientific">Aquipuribacter hungaricus</name>
    <dbReference type="NCBI Taxonomy" id="545624"/>
    <lineage>
        <taxon>Bacteria</taxon>
        <taxon>Bacillati</taxon>
        <taxon>Actinomycetota</taxon>
        <taxon>Actinomycetes</taxon>
        <taxon>Micrococcales</taxon>
        <taxon>Intrasporangiaceae</taxon>
        <taxon>Aquipuribacter</taxon>
    </lineage>
</organism>